<evidence type="ECO:0000259" key="2">
    <source>
        <dbReference type="Pfam" id="PF01557"/>
    </source>
</evidence>
<proteinExistence type="predicted"/>
<dbReference type="GO" id="GO:0018800">
    <property type="term" value="F:5-oxopent-3-ene-1,2,5-tricarboxylate decarboxylase activity"/>
    <property type="evidence" value="ECO:0007669"/>
    <property type="project" value="UniProtKB-EC"/>
</dbReference>
<organism evidence="3 4">
    <name type="scientific">Siminovitchia thermophila</name>
    <dbReference type="NCBI Taxonomy" id="1245522"/>
    <lineage>
        <taxon>Bacteria</taxon>
        <taxon>Bacillati</taxon>
        <taxon>Bacillota</taxon>
        <taxon>Bacilli</taxon>
        <taxon>Bacillales</taxon>
        <taxon>Bacillaceae</taxon>
        <taxon>Siminovitchia</taxon>
    </lineage>
</organism>
<dbReference type="PANTHER" id="PTHR11820:SF114">
    <property type="entry name" value="4-HYDROXYPHENYLACETATE CATABOLISM PROTEIN"/>
    <property type="match status" value="1"/>
</dbReference>
<dbReference type="SUPFAM" id="SSF56529">
    <property type="entry name" value="FAH"/>
    <property type="match status" value="1"/>
</dbReference>
<evidence type="ECO:0000313" key="3">
    <source>
        <dbReference type="EMBL" id="MBM7715556.1"/>
    </source>
</evidence>
<evidence type="ECO:0000256" key="1">
    <source>
        <dbReference type="ARBA" id="ARBA00022723"/>
    </source>
</evidence>
<dbReference type="InterPro" id="IPR036663">
    <property type="entry name" value="Fumarylacetoacetase_C_sf"/>
</dbReference>
<gene>
    <name evidence="3" type="ORF">JOC94_002544</name>
</gene>
<dbReference type="InterPro" id="IPR011234">
    <property type="entry name" value="Fumarylacetoacetase-like_C"/>
</dbReference>
<dbReference type="Gene3D" id="3.90.850.10">
    <property type="entry name" value="Fumarylacetoacetase-like, C-terminal domain"/>
    <property type="match status" value="1"/>
</dbReference>
<reference evidence="3 4" key="1">
    <citation type="submission" date="2021-01" db="EMBL/GenBank/DDBJ databases">
        <title>Genomic Encyclopedia of Type Strains, Phase IV (KMG-IV): sequencing the most valuable type-strain genomes for metagenomic binning, comparative biology and taxonomic classification.</title>
        <authorList>
            <person name="Goeker M."/>
        </authorList>
    </citation>
    <scope>NUCLEOTIDE SEQUENCE [LARGE SCALE GENOMIC DNA]</scope>
    <source>
        <strain evidence="3 4">DSM 105453</strain>
    </source>
</reference>
<evidence type="ECO:0000313" key="4">
    <source>
        <dbReference type="Proteomes" id="UP000823485"/>
    </source>
</evidence>
<dbReference type="RefSeq" id="WP_077114548.1">
    <property type="nucleotide sequence ID" value="NZ_JAFBFH010000015.1"/>
</dbReference>
<name>A0ABS2R7C4_9BACI</name>
<feature type="domain" description="Fumarylacetoacetase-like C-terminal" evidence="2">
    <location>
        <begin position="47"/>
        <end position="251"/>
    </location>
</feature>
<dbReference type="NCBIfam" id="TIGR02305">
    <property type="entry name" value="HpaG-N-term"/>
    <property type="match status" value="1"/>
</dbReference>
<keyword evidence="1" id="KW-0479">Metal-binding</keyword>
<dbReference type="PANTHER" id="PTHR11820">
    <property type="entry name" value="ACYLPYRUVASE"/>
    <property type="match status" value="1"/>
</dbReference>
<protein>
    <submittedName>
        <fullName evidence="3">5-oxopent-3-ene-1,2,5-tricarboxylate decarboxylase/2-hydroxyhepta-2,4-diene-1,7-dioate isomerase</fullName>
        <ecNumber evidence="3">4.1.1.68</ecNumber>
        <ecNumber evidence="3">5.3.3.-</ecNumber>
    </submittedName>
</protein>
<dbReference type="InterPro" id="IPR012686">
    <property type="entry name" value="HPA_isomer/decarb_N"/>
</dbReference>
<dbReference type="EC" id="5.3.3.-" evidence="3"/>
<comment type="caution">
    <text evidence="3">The sequence shown here is derived from an EMBL/GenBank/DDBJ whole genome shotgun (WGS) entry which is preliminary data.</text>
</comment>
<keyword evidence="3" id="KW-0456">Lyase</keyword>
<dbReference type="GO" id="GO:0016853">
    <property type="term" value="F:isomerase activity"/>
    <property type="evidence" value="ECO:0007669"/>
    <property type="project" value="UniProtKB-KW"/>
</dbReference>
<dbReference type="Proteomes" id="UP000823485">
    <property type="component" value="Unassembled WGS sequence"/>
</dbReference>
<keyword evidence="3" id="KW-0413">Isomerase</keyword>
<dbReference type="EMBL" id="JAFBFH010000015">
    <property type="protein sequence ID" value="MBM7715556.1"/>
    <property type="molecule type" value="Genomic_DNA"/>
</dbReference>
<dbReference type="Pfam" id="PF01557">
    <property type="entry name" value="FAA_hydrolase"/>
    <property type="match status" value="1"/>
</dbReference>
<keyword evidence="4" id="KW-1185">Reference proteome</keyword>
<sequence length="260" mass="28715">MSLVKASLRGLGAWDDVRANLDEFVVELHGDQQPISDITWNPPVSGTVYGVLLNYQGQYDKFREQFHQPPYKQPPKAPILYIKPANTLTGCNCPIPLPAGEERLEMGAALAVVIGKTATHVKAEHAWDYIEGYTIANDVSIPHESVYRPAIKQKARDGFCPIGPWIVSKDDIVDPGQLNIRVYINGELKQENNTRNMIRSIPTLIEDVTDFMTLNRGDVLLAGVPEGAPLVGKGDHVRIEISRIGALENTIAPEQRGESK</sequence>
<dbReference type="EC" id="4.1.1.68" evidence="3"/>
<accession>A0ABS2R7C4</accession>